<feature type="compositionally biased region" description="Polar residues" evidence="1">
    <location>
        <begin position="89"/>
        <end position="102"/>
    </location>
</feature>
<sequence>MDALCEDMHVFEIVSDREEWSDAEWNGRVPRGSWKRCSDCRTKTNVCEQCKFWLENYGCPRPDTTTNNVSSPKATETETWGSPSKRPYISSTQQVRHQIPNRRNSVLSDHGFGSWSLESEAALATSWTSVSKSPSSFTTEEEHRAGFDIRREFEQDHSLDQSYINVAPFTPRLPLYGSAEFTNEVVSHTALSRVVYSQETEILQTHGSMRVYPEEHRDLYHCSHLPNTTVFGSRTSHSSIYTRTTTITSRTRLRKQAPKHKPNLPSPFDSGYIHVIFSCSHALSTSHVRGLWAPRPFQTDKLDSSWRWKSYKRVILRYYGLTGLVEVQGQGWGGSVKGGVVGLSIVFVEWPKVLWDWVTSWINDEVEVLCGRPRIGNEEGDVE</sequence>
<comment type="caution">
    <text evidence="2">The sequence shown here is derived from an EMBL/GenBank/DDBJ whole genome shotgun (WGS) entry which is preliminary data.</text>
</comment>
<proteinExistence type="predicted"/>
<feature type="compositionally biased region" description="Polar residues" evidence="1">
    <location>
        <begin position="63"/>
        <end position="82"/>
    </location>
</feature>
<evidence type="ECO:0000313" key="3">
    <source>
        <dbReference type="Proteomes" id="UP001323405"/>
    </source>
</evidence>
<dbReference type="GeneID" id="87909396"/>
<accession>A0ABR0GDZ2</accession>
<reference evidence="2 3" key="1">
    <citation type="journal article" date="2023" name="bioRxiv">
        <title>High-quality genome assemblies of four members of thePodospora anserinaspecies complex.</title>
        <authorList>
            <person name="Ament-Velasquez S.L."/>
            <person name="Vogan A.A."/>
            <person name="Wallerman O."/>
            <person name="Hartmann F."/>
            <person name="Gautier V."/>
            <person name="Silar P."/>
            <person name="Giraud T."/>
            <person name="Johannesson H."/>
        </authorList>
    </citation>
    <scope>NUCLEOTIDE SEQUENCE [LARGE SCALE GENOMIC DNA]</scope>
    <source>
        <strain evidence="2 3">CBS 415.72m</strain>
    </source>
</reference>
<evidence type="ECO:0000313" key="2">
    <source>
        <dbReference type="EMBL" id="KAK4654012.1"/>
    </source>
</evidence>
<organism evidence="2 3">
    <name type="scientific">Podospora pseudocomata</name>
    <dbReference type="NCBI Taxonomy" id="2093779"/>
    <lineage>
        <taxon>Eukaryota</taxon>
        <taxon>Fungi</taxon>
        <taxon>Dikarya</taxon>
        <taxon>Ascomycota</taxon>
        <taxon>Pezizomycotina</taxon>
        <taxon>Sordariomycetes</taxon>
        <taxon>Sordariomycetidae</taxon>
        <taxon>Sordariales</taxon>
        <taxon>Podosporaceae</taxon>
        <taxon>Podospora</taxon>
    </lineage>
</organism>
<dbReference type="EMBL" id="JAFFHA010000006">
    <property type="protein sequence ID" value="KAK4654012.1"/>
    <property type="molecule type" value="Genomic_DNA"/>
</dbReference>
<keyword evidence="3" id="KW-1185">Reference proteome</keyword>
<name>A0ABR0GDZ2_9PEZI</name>
<protein>
    <submittedName>
        <fullName evidence="2">Uncharacterized protein</fullName>
    </submittedName>
</protein>
<feature type="region of interest" description="Disordered" evidence="1">
    <location>
        <begin position="63"/>
        <end position="102"/>
    </location>
</feature>
<dbReference type="Proteomes" id="UP001323405">
    <property type="component" value="Unassembled WGS sequence"/>
</dbReference>
<evidence type="ECO:0000256" key="1">
    <source>
        <dbReference type="SAM" id="MobiDB-lite"/>
    </source>
</evidence>
<dbReference type="RefSeq" id="XP_062742987.1">
    <property type="nucleotide sequence ID" value="XM_062889489.1"/>
</dbReference>
<gene>
    <name evidence="2" type="ORF">QC762_400360</name>
</gene>